<reference evidence="2 3" key="1">
    <citation type="submission" date="2020-08" db="EMBL/GenBank/DDBJ databases">
        <title>Genomic Encyclopedia of Type Strains, Phase III (KMG-III): the genomes of soil and plant-associated and newly described type strains.</title>
        <authorList>
            <person name="Whitman W."/>
        </authorList>
    </citation>
    <scope>NUCLEOTIDE SEQUENCE [LARGE SCALE GENOMIC DNA]</scope>
    <source>
        <strain evidence="2 3">CECT 8803</strain>
    </source>
</reference>
<keyword evidence="3" id="KW-1185">Reference proteome</keyword>
<accession>A0A839SQF8</accession>
<evidence type="ECO:0008006" key="4">
    <source>
        <dbReference type="Google" id="ProtNLM"/>
    </source>
</evidence>
<feature type="region of interest" description="Disordered" evidence="1">
    <location>
        <begin position="375"/>
        <end position="398"/>
    </location>
</feature>
<evidence type="ECO:0000313" key="2">
    <source>
        <dbReference type="EMBL" id="MBB3065041.1"/>
    </source>
</evidence>
<dbReference type="AlphaFoldDB" id="A0A839SQF8"/>
<sequence length="398" mass="42997">MTLRFLSRIRVLGLYFLVTTAVAVFTFSIARAQIGGVYDVLGVQVDVTADSATAAQREALQRAQQDALVALMERLVPQEERVRLPQLTAGLAEQLLSDFQVVQESRSDVRYLATVNVRFVPQRVRELLQSIPVPFAETQSKPLVVVPLYEAGGTQLLWSEANPWMRAWAAQPGPGGLVPLIMPLGDLGDIVAIDAPRAAAGDAAAQEAIAAQHGAVGALLVRATADSATDPSVLSVSAPAPRQGLSGVSFTVRRESGEAVESFFSRAAARVASSLQEDWKLGNTIAFDRRNSLEAGVDIFDLQQWGQVVQRLEKVNLLASRRVLRMTRTMADLRLEYFGDPQRLRVAFNQADLVLVGEPSIGWVIGRSEDASRLSPPRLRVATPNGGVTTGDQAPAVQ</sequence>
<dbReference type="Pfam" id="PF09839">
    <property type="entry name" value="DUF2066"/>
    <property type="match status" value="1"/>
</dbReference>
<gene>
    <name evidence="2" type="ORF">FHR98_001320</name>
</gene>
<dbReference type="Proteomes" id="UP000581135">
    <property type="component" value="Unassembled WGS sequence"/>
</dbReference>
<evidence type="ECO:0000313" key="3">
    <source>
        <dbReference type="Proteomes" id="UP000581135"/>
    </source>
</evidence>
<dbReference type="EMBL" id="JACHXA010000003">
    <property type="protein sequence ID" value="MBB3065041.1"/>
    <property type="molecule type" value="Genomic_DNA"/>
</dbReference>
<comment type="caution">
    <text evidence="2">The sequence shown here is derived from an EMBL/GenBank/DDBJ whole genome shotgun (WGS) entry which is preliminary data.</text>
</comment>
<proteinExistence type="predicted"/>
<dbReference type="RefSeq" id="WP_183415852.1">
    <property type="nucleotide sequence ID" value="NZ_JACHXA010000003.1"/>
</dbReference>
<evidence type="ECO:0000256" key="1">
    <source>
        <dbReference type="SAM" id="MobiDB-lite"/>
    </source>
</evidence>
<protein>
    <recommendedName>
        <fullName evidence="4">DUF2066 domain-containing protein</fullName>
    </recommendedName>
</protein>
<organism evidence="2 3">
    <name type="scientific">Limibacillus halophilus</name>
    <dbReference type="NCBI Taxonomy" id="1579333"/>
    <lineage>
        <taxon>Bacteria</taxon>
        <taxon>Pseudomonadati</taxon>
        <taxon>Pseudomonadota</taxon>
        <taxon>Alphaproteobacteria</taxon>
        <taxon>Rhodospirillales</taxon>
        <taxon>Rhodovibrionaceae</taxon>
        <taxon>Limibacillus</taxon>
    </lineage>
</organism>
<name>A0A839SQF8_9PROT</name>
<dbReference type="InterPro" id="IPR018642">
    <property type="entry name" value="DUF2066"/>
</dbReference>